<dbReference type="Gene3D" id="3.30.910.20">
    <property type="entry name" value="Skp domain"/>
    <property type="match status" value="1"/>
</dbReference>
<keyword evidence="2 4" id="KW-0732">Signal</keyword>
<proteinExistence type="inferred from homology"/>
<keyword evidence="6" id="KW-1185">Reference proteome</keyword>
<dbReference type="SMART" id="SM00935">
    <property type="entry name" value="OmpH"/>
    <property type="match status" value="1"/>
</dbReference>
<accession>A0A134B1W1</accession>
<dbReference type="RefSeq" id="WP_060935943.1">
    <property type="nucleotide sequence ID" value="NZ_KQ960463.1"/>
</dbReference>
<sequence>MTKKGFVSLGTLAIALTSSLCLSSCGGNKAEQKSTPTTPVEVQATGLPIALVNMDSVTSQYKFAQEIKEALEKDAAAHQTRLQGKSAAIQKAAADFERRMRINAFVSAEAQQAEQQKLIRMQQEGQALSAELSEKLALKQQSLLEDMMKSIREQLKEYNKDGRYKLILTKVGDNILYAEGALDITEDFIKYLNEHYNAGEGVQAKTDSTAKK</sequence>
<evidence type="ECO:0000256" key="1">
    <source>
        <dbReference type="ARBA" id="ARBA00009091"/>
    </source>
</evidence>
<dbReference type="PATRIC" id="fig|322095.3.peg.1839"/>
<name>A0A134B1W1_9PORP</name>
<dbReference type="AlphaFoldDB" id="A0A134B1W1"/>
<evidence type="ECO:0000256" key="2">
    <source>
        <dbReference type="ARBA" id="ARBA00022729"/>
    </source>
</evidence>
<evidence type="ECO:0000256" key="3">
    <source>
        <dbReference type="SAM" id="Coils"/>
    </source>
</evidence>
<dbReference type="OrthoDB" id="1493259at2"/>
<protein>
    <submittedName>
        <fullName evidence="5">Outer membrane protein</fullName>
    </submittedName>
</protein>
<organism evidence="5 6">
    <name type="scientific">Porphyromonas somerae</name>
    <dbReference type="NCBI Taxonomy" id="322095"/>
    <lineage>
        <taxon>Bacteria</taxon>
        <taxon>Pseudomonadati</taxon>
        <taxon>Bacteroidota</taxon>
        <taxon>Bacteroidia</taxon>
        <taxon>Bacteroidales</taxon>
        <taxon>Porphyromonadaceae</taxon>
        <taxon>Porphyromonas</taxon>
    </lineage>
</organism>
<dbReference type="PANTHER" id="PTHR35089:SF1">
    <property type="entry name" value="CHAPERONE PROTEIN SKP"/>
    <property type="match status" value="1"/>
</dbReference>
<dbReference type="EMBL" id="LSDK01000130">
    <property type="protein sequence ID" value="KXB73926.1"/>
    <property type="molecule type" value="Genomic_DNA"/>
</dbReference>
<dbReference type="InterPro" id="IPR005632">
    <property type="entry name" value="Chaperone_Skp"/>
</dbReference>
<evidence type="ECO:0000313" key="5">
    <source>
        <dbReference type="EMBL" id="KXB73926.1"/>
    </source>
</evidence>
<dbReference type="PANTHER" id="PTHR35089">
    <property type="entry name" value="CHAPERONE PROTEIN SKP"/>
    <property type="match status" value="1"/>
</dbReference>
<dbReference type="SUPFAM" id="SSF111384">
    <property type="entry name" value="OmpH-like"/>
    <property type="match status" value="1"/>
</dbReference>
<evidence type="ECO:0000256" key="4">
    <source>
        <dbReference type="SAM" id="SignalP"/>
    </source>
</evidence>
<reference evidence="6" key="1">
    <citation type="submission" date="2016-01" db="EMBL/GenBank/DDBJ databases">
        <authorList>
            <person name="Mitreva M."/>
            <person name="Pepin K.H."/>
            <person name="Mihindukulasuriya K.A."/>
            <person name="Fulton R."/>
            <person name="Fronick C."/>
            <person name="O'Laughlin M."/>
            <person name="Miner T."/>
            <person name="Herter B."/>
            <person name="Rosa B.A."/>
            <person name="Cordes M."/>
            <person name="Tomlinson C."/>
            <person name="Wollam A."/>
            <person name="Palsikar V.B."/>
            <person name="Mardis E.R."/>
            <person name="Wilson R.K."/>
        </authorList>
    </citation>
    <scope>NUCLEOTIDE SEQUENCE [LARGE SCALE GENOMIC DNA]</scope>
    <source>
        <strain evidence="6">KA00683</strain>
    </source>
</reference>
<dbReference type="InterPro" id="IPR024930">
    <property type="entry name" value="Skp_dom_sf"/>
</dbReference>
<comment type="caution">
    <text evidence="5">The sequence shown here is derived from an EMBL/GenBank/DDBJ whole genome shotgun (WGS) entry which is preliminary data.</text>
</comment>
<gene>
    <name evidence="5" type="ORF">HMPREF3185_01864</name>
</gene>
<feature type="chain" id="PRO_5007462064" evidence="4">
    <location>
        <begin position="24"/>
        <end position="212"/>
    </location>
</feature>
<dbReference type="GO" id="GO:0005829">
    <property type="term" value="C:cytosol"/>
    <property type="evidence" value="ECO:0007669"/>
    <property type="project" value="TreeGrafter"/>
</dbReference>
<keyword evidence="3" id="KW-0175">Coiled coil</keyword>
<dbReference type="Pfam" id="PF03938">
    <property type="entry name" value="OmpH"/>
    <property type="match status" value="1"/>
</dbReference>
<dbReference type="STRING" id="322095.HMPREF3185_01864"/>
<evidence type="ECO:0000313" key="6">
    <source>
        <dbReference type="Proteomes" id="UP000070224"/>
    </source>
</evidence>
<feature type="coiled-coil region" evidence="3">
    <location>
        <begin position="54"/>
        <end position="81"/>
    </location>
</feature>
<feature type="signal peptide" evidence="4">
    <location>
        <begin position="1"/>
        <end position="23"/>
    </location>
</feature>
<comment type="similarity">
    <text evidence="1">Belongs to the Skp family.</text>
</comment>
<dbReference type="Proteomes" id="UP000070224">
    <property type="component" value="Unassembled WGS sequence"/>
</dbReference>
<dbReference type="GO" id="GO:0051082">
    <property type="term" value="F:unfolded protein binding"/>
    <property type="evidence" value="ECO:0007669"/>
    <property type="project" value="InterPro"/>
</dbReference>
<dbReference type="GO" id="GO:0050821">
    <property type="term" value="P:protein stabilization"/>
    <property type="evidence" value="ECO:0007669"/>
    <property type="project" value="TreeGrafter"/>
</dbReference>